<dbReference type="PANTHER" id="PTHR30408:SF12">
    <property type="entry name" value="TYPE I RESTRICTION ENZYME MJAVIII SPECIFICITY SUBUNIT"/>
    <property type="match status" value="1"/>
</dbReference>
<protein>
    <recommendedName>
        <fullName evidence="5">Type I restriction modification DNA specificity domain-containing protein</fullName>
    </recommendedName>
</protein>
<reference evidence="6 7" key="1">
    <citation type="journal article" date="2016" name="Nat. Commun.">
        <title>Thousands of microbial genomes shed light on interconnected biogeochemical processes in an aquifer system.</title>
        <authorList>
            <person name="Anantharaman K."/>
            <person name="Brown C.T."/>
            <person name="Hug L.A."/>
            <person name="Sharon I."/>
            <person name="Castelle C.J."/>
            <person name="Probst A.J."/>
            <person name="Thomas B.C."/>
            <person name="Singh A."/>
            <person name="Wilkins M.J."/>
            <person name="Karaoz U."/>
            <person name="Brodie E.L."/>
            <person name="Williams K.H."/>
            <person name="Hubbard S.S."/>
            <person name="Banfield J.F."/>
        </authorList>
    </citation>
    <scope>NUCLEOTIDE SEQUENCE [LARGE SCALE GENOMIC DNA]</scope>
</reference>
<dbReference type="PANTHER" id="PTHR30408">
    <property type="entry name" value="TYPE-1 RESTRICTION ENZYME ECOKI SPECIFICITY PROTEIN"/>
    <property type="match status" value="1"/>
</dbReference>
<evidence type="ECO:0000313" key="6">
    <source>
        <dbReference type="EMBL" id="OGK05457.1"/>
    </source>
</evidence>
<name>A0A1F7FG30_UNCRA</name>
<dbReference type="SUPFAM" id="SSF116734">
    <property type="entry name" value="DNA methylase specificity domain"/>
    <property type="match status" value="2"/>
</dbReference>
<comment type="similarity">
    <text evidence="1">Belongs to the type-I restriction system S methylase family.</text>
</comment>
<dbReference type="InterPro" id="IPR052021">
    <property type="entry name" value="Type-I_RS_S_subunit"/>
</dbReference>
<comment type="caution">
    <text evidence="6">The sequence shown here is derived from an EMBL/GenBank/DDBJ whole genome shotgun (WGS) entry which is preliminary data.</text>
</comment>
<evidence type="ECO:0000256" key="1">
    <source>
        <dbReference type="ARBA" id="ARBA00010923"/>
    </source>
</evidence>
<feature type="coiled-coil region" evidence="4">
    <location>
        <begin position="207"/>
        <end position="234"/>
    </location>
</feature>
<dbReference type="AlphaFoldDB" id="A0A1F7FG30"/>
<evidence type="ECO:0000256" key="2">
    <source>
        <dbReference type="ARBA" id="ARBA00022747"/>
    </source>
</evidence>
<feature type="domain" description="Type I restriction modification DNA specificity" evidence="5">
    <location>
        <begin position="176"/>
        <end position="218"/>
    </location>
</feature>
<gene>
    <name evidence="6" type="ORF">A2519_03250</name>
</gene>
<dbReference type="Gene3D" id="1.10.287.1120">
    <property type="entry name" value="Bipartite methylase S protein"/>
    <property type="match status" value="1"/>
</dbReference>
<accession>A0A1F7FG30</accession>
<organism evidence="6 7">
    <name type="scientific">Candidatus Raymondbacteria bacterium RIFOXYD12_FULL_49_13</name>
    <dbReference type="NCBI Taxonomy" id="1817890"/>
    <lineage>
        <taxon>Bacteria</taxon>
        <taxon>Raymondiibacteriota</taxon>
    </lineage>
</organism>
<dbReference type="Gene3D" id="3.90.220.20">
    <property type="entry name" value="DNA methylase specificity domains"/>
    <property type="match status" value="1"/>
</dbReference>
<dbReference type="GO" id="GO:0003677">
    <property type="term" value="F:DNA binding"/>
    <property type="evidence" value="ECO:0007669"/>
    <property type="project" value="UniProtKB-KW"/>
</dbReference>
<dbReference type="GO" id="GO:0009307">
    <property type="term" value="P:DNA restriction-modification system"/>
    <property type="evidence" value="ECO:0007669"/>
    <property type="project" value="UniProtKB-KW"/>
</dbReference>
<keyword evidence="2" id="KW-0680">Restriction system</keyword>
<dbReference type="EMBL" id="MFYX01000056">
    <property type="protein sequence ID" value="OGK05457.1"/>
    <property type="molecule type" value="Genomic_DNA"/>
</dbReference>
<dbReference type="InterPro" id="IPR044946">
    <property type="entry name" value="Restrct_endonuc_typeI_TRD_sf"/>
</dbReference>
<proteinExistence type="inferred from homology"/>
<evidence type="ECO:0000256" key="4">
    <source>
        <dbReference type="SAM" id="Coils"/>
    </source>
</evidence>
<keyword evidence="4" id="KW-0175">Coiled coil</keyword>
<dbReference type="InterPro" id="IPR000055">
    <property type="entry name" value="Restrct_endonuc_typeI_TRD"/>
</dbReference>
<evidence type="ECO:0000313" key="7">
    <source>
        <dbReference type="Proteomes" id="UP000179243"/>
    </source>
</evidence>
<sequence length="244" mass="27825">MPLPSKSEQKAIVDVLRVWDELALNLRKLIGCKIKTKQGLMQQLLTGKRRFPGCKGEWKKIRLGKLFLERDEINRPDLPLLSITSEKGIIPHSEMGRKDSSNEDKSLYKRIAVGDIGYNTMRMWQGVSALSPLEGLVSPAYTICIPGPDAYGPFIAQLFKYPEVVHQFYRHSQGLVSDTLNLKFCNFAEIQVNVPDVFEQKKIASFFESVDNEIQKLNEYLQVLQIQKKGLMQKLLTGKIRVKT</sequence>
<dbReference type="Proteomes" id="UP000179243">
    <property type="component" value="Unassembled WGS sequence"/>
</dbReference>
<evidence type="ECO:0000256" key="3">
    <source>
        <dbReference type="ARBA" id="ARBA00023125"/>
    </source>
</evidence>
<evidence type="ECO:0000259" key="5">
    <source>
        <dbReference type="Pfam" id="PF01420"/>
    </source>
</evidence>
<keyword evidence="3" id="KW-0238">DNA-binding</keyword>
<dbReference type="Pfam" id="PF01420">
    <property type="entry name" value="Methylase_S"/>
    <property type="match status" value="1"/>
</dbReference>